<dbReference type="GO" id="GO:0016301">
    <property type="term" value="F:kinase activity"/>
    <property type="evidence" value="ECO:0007669"/>
    <property type="project" value="UniProtKB-KW"/>
</dbReference>
<keyword evidence="3" id="KW-1185">Reference proteome</keyword>
<dbReference type="PANTHER" id="PTHR18964">
    <property type="entry name" value="ROK (REPRESSOR, ORF, KINASE) FAMILY"/>
    <property type="match status" value="1"/>
</dbReference>
<dbReference type="InterPro" id="IPR049874">
    <property type="entry name" value="ROK_cs"/>
</dbReference>
<keyword evidence="2" id="KW-0418">Kinase</keyword>
<reference evidence="2 3" key="1">
    <citation type="submission" date="2019-03" db="EMBL/GenBank/DDBJ databases">
        <title>Genomic Encyclopedia of Type Strains, Phase IV (KMG-IV): sequencing the most valuable type-strain genomes for metagenomic binning, comparative biology and taxonomic classification.</title>
        <authorList>
            <person name="Goeker M."/>
        </authorList>
    </citation>
    <scope>NUCLEOTIDE SEQUENCE [LARGE SCALE GENOMIC DNA]</scope>
    <source>
        <strain evidence="2 3">DSM 103428</strain>
    </source>
</reference>
<evidence type="ECO:0000313" key="3">
    <source>
        <dbReference type="Proteomes" id="UP000295210"/>
    </source>
</evidence>
<evidence type="ECO:0000256" key="1">
    <source>
        <dbReference type="ARBA" id="ARBA00006479"/>
    </source>
</evidence>
<dbReference type="InterPro" id="IPR036388">
    <property type="entry name" value="WH-like_DNA-bd_sf"/>
</dbReference>
<evidence type="ECO:0000313" key="2">
    <source>
        <dbReference type="EMBL" id="TCK74047.1"/>
    </source>
</evidence>
<dbReference type="EMBL" id="SMGK01000002">
    <property type="protein sequence ID" value="TCK74047.1"/>
    <property type="molecule type" value="Genomic_DNA"/>
</dbReference>
<dbReference type="PROSITE" id="PS01125">
    <property type="entry name" value="ROK"/>
    <property type="match status" value="1"/>
</dbReference>
<comment type="similarity">
    <text evidence="1">Belongs to the ROK (NagC/XylR) family.</text>
</comment>
<comment type="caution">
    <text evidence="2">The sequence shown here is derived from an EMBL/GenBank/DDBJ whole genome shotgun (WGS) entry which is preliminary data.</text>
</comment>
<dbReference type="AlphaFoldDB" id="A0A4R1L9M0"/>
<name>A0A4R1L9M0_9BACT</name>
<protein>
    <submittedName>
        <fullName evidence="2">Putative NBD/HSP70 family sugar kinase</fullName>
    </submittedName>
</protein>
<dbReference type="InterPro" id="IPR043129">
    <property type="entry name" value="ATPase_NBD"/>
</dbReference>
<dbReference type="InterPro" id="IPR036390">
    <property type="entry name" value="WH_DNA-bd_sf"/>
</dbReference>
<dbReference type="Gene3D" id="3.30.420.40">
    <property type="match status" value="2"/>
</dbReference>
<dbReference type="Proteomes" id="UP000295210">
    <property type="component" value="Unassembled WGS sequence"/>
</dbReference>
<sequence length="390" mass="42570">MRRIDLANIQTASSETARDINRNLALNLIRTSQPVSRADLARISGLQRSTISLIVDQLIREKWVVEGARGRLPRGRRPTFLWLNEQRAIIVADVHPKLTKIAVADVNGNLQSQDAITIAEDPKEGVRQIIEAIRQLKKRNPQRIFEGVGISVPGGVDDSQQLIFAPNLKWSNYNIRSAIQRGTGLHVEIENAANTCALGEMWFGQVNGARHMAVVAVAEGIGVGIISNGQLLRGMSGLAGEFGHAPLHPDGPRCQCGARGCWEMFASESAAERYYREARKRAPAVPFEKILLLADSGDPTALEALRKMAVHLGQGLRTLVAAYSPELIMISGEITSQWHRFGSIIESAVLENTLAGPAPKLIPSRDGSLSRLRGGVALVLQRHSSLNNKH</sequence>
<keyword evidence="2" id="KW-0808">Transferase</keyword>
<dbReference type="Gene3D" id="1.10.10.10">
    <property type="entry name" value="Winged helix-like DNA-binding domain superfamily/Winged helix DNA-binding domain"/>
    <property type="match status" value="1"/>
</dbReference>
<accession>A0A4R1L9M0</accession>
<dbReference type="SUPFAM" id="SSF53067">
    <property type="entry name" value="Actin-like ATPase domain"/>
    <property type="match status" value="1"/>
</dbReference>
<dbReference type="InterPro" id="IPR000600">
    <property type="entry name" value="ROK"/>
</dbReference>
<organism evidence="2 3">
    <name type="scientific">Acidipila rosea</name>
    <dbReference type="NCBI Taxonomy" id="768535"/>
    <lineage>
        <taxon>Bacteria</taxon>
        <taxon>Pseudomonadati</taxon>
        <taxon>Acidobacteriota</taxon>
        <taxon>Terriglobia</taxon>
        <taxon>Terriglobales</taxon>
        <taxon>Acidobacteriaceae</taxon>
        <taxon>Acidipila</taxon>
    </lineage>
</organism>
<dbReference type="OrthoDB" id="9796533at2"/>
<dbReference type="PANTHER" id="PTHR18964:SF149">
    <property type="entry name" value="BIFUNCTIONAL UDP-N-ACETYLGLUCOSAMINE 2-EPIMERASE_N-ACETYLMANNOSAMINE KINASE"/>
    <property type="match status" value="1"/>
</dbReference>
<dbReference type="SUPFAM" id="SSF46785">
    <property type="entry name" value="Winged helix' DNA-binding domain"/>
    <property type="match status" value="1"/>
</dbReference>
<dbReference type="Pfam" id="PF00480">
    <property type="entry name" value="ROK"/>
    <property type="match status" value="1"/>
</dbReference>
<proteinExistence type="inferred from homology"/>
<gene>
    <name evidence="2" type="ORF">C7378_1667</name>
</gene>
<dbReference type="RefSeq" id="WP_131994530.1">
    <property type="nucleotide sequence ID" value="NZ_SMGK01000002.1"/>
</dbReference>